<keyword evidence="1" id="KW-0732">Signal</keyword>
<keyword evidence="3" id="KW-1185">Reference proteome</keyword>
<reference evidence="2 3" key="1">
    <citation type="journal article" date="2023" name="Insect Mol. Biol.">
        <title>Genome sequencing provides insights into the evolution of gene families encoding plant cell wall-degrading enzymes in longhorned beetles.</title>
        <authorList>
            <person name="Shin N.R."/>
            <person name="Okamura Y."/>
            <person name="Kirsch R."/>
            <person name="Pauchet Y."/>
        </authorList>
    </citation>
    <scope>NUCLEOTIDE SEQUENCE [LARGE SCALE GENOMIC DNA]</scope>
    <source>
        <strain evidence="2">EAD_L_NR</strain>
    </source>
</reference>
<name>A0AAV8VNU6_9CUCU</name>
<feature type="chain" id="PRO_5043967444" evidence="1">
    <location>
        <begin position="20"/>
        <end position="69"/>
    </location>
</feature>
<gene>
    <name evidence="2" type="ORF">NQ315_004650</name>
</gene>
<comment type="caution">
    <text evidence="2">The sequence shown here is derived from an EMBL/GenBank/DDBJ whole genome shotgun (WGS) entry which is preliminary data.</text>
</comment>
<evidence type="ECO:0000313" key="2">
    <source>
        <dbReference type="EMBL" id="KAJ8915837.1"/>
    </source>
</evidence>
<dbReference type="AlphaFoldDB" id="A0AAV8VNU6"/>
<accession>A0AAV8VNU6</accession>
<dbReference type="Proteomes" id="UP001159042">
    <property type="component" value="Unassembled WGS sequence"/>
</dbReference>
<evidence type="ECO:0000256" key="1">
    <source>
        <dbReference type="SAM" id="SignalP"/>
    </source>
</evidence>
<feature type="signal peptide" evidence="1">
    <location>
        <begin position="1"/>
        <end position="19"/>
    </location>
</feature>
<protein>
    <submittedName>
        <fullName evidence="2">Uncharacterized protein</fullName>
    </submittedName>
</protein>
<sequence length="69" mass="7488">MKLLILYGIFSVIVLVSEAALSIYPADPNYPGSCYSDLTGKMEYEEVNTHLSGCARAICRNDGTIQVAT</sequence>
<evidence type="ECO:0000313" key="3">
    <source>
        <dbReference type="Proteomes" id="UP001159042"/>
    </source>
</evidence>
<dbReference type="EMBL" id="JANEYG010000049">
    <property type="protein sequence ID" value="KAJ8915837.1"/>
    <property type="molecule type" value="Genomic_DNA"/>
</dbReference>
<proteinExistence type="predicted"/>
<organism evidence="2 3">
    <name type="scientific">Exocentrus adspersus</name>
    <dbReference type="NCBI Taxonomy" id="1586481"/>
    <lineage>
        <taxon>Eukaryota</taxon>
        <taxon>Metazoa</taxon>
        <taxon>Ecdysozoa</taxon>
        <taxon>Arthropoda</taxon>
        <taxon>Hexapoda</taxon>
        <taxon>Insecta</taxon>
        <taxon>Pterygota</taxon>
        <taxon>Neoptera</taxon>
        <taxon>Endopterygota</taxon>
        <taxon>Coleoptera</taxon>
        <taxon>Polyphaga</taxon>
        <taxon>Cucujiformia</taxon>
        <taxon>Chrysomeloidea</taxon>
        <taxon>Cerambycidae</taxon>
        <taxon>Lamiinae</taxon>
        <taxon>Acanthocinini</taxon>
        <taxon>Exocentrus</taxon>
    </lineage>
</organism>